<dbReference type="Gene3D" id="3.90.550.10">
    <property type="entry name" value="Spore Coat Polysaccharide Biosynthesis Protein SpsA, Chain A"/>
    <property type="match status" value="1"/>
</dbReference>
<evidence type="ECO:0000256" key="3">
    <source>
        <dbReference type="ARBA" id="ARBA00022676"/>
    </source>
</evidence>
<dbReference type="PANTHER" id="PTHR43646:SF2">
    <property type="entry name" value="GLYCOSYLTRANSFERASE 2-LIKE DOMAIN-CONTAINING PROTEIN"/>
    <property type="match status" value="1"/>
</dbReference>
<sequence>MLSIVIPTDSGENTLFQKSLLGFENHPKVEILPIGQQEGTSRAERLNMGFHKTKGELVLFHHPRSFLPPEAINHLIELSCKKVPEICWGGFLHQFDKEHMFLRLVSWYSNSIRFRRKGIVYLDHCIFFDRRLWKTDLKIQYIFEDTELSLEFCKISWPILLPYPAITSAHRFEKNGIMKQLVLNQILKLGYFLKIPSSFLYSLYQR</sequence>
<evidence type="ECO:0000256" key="2">
    <source>
        <dbReference type="ARBA" id="ARBA00022475"/>
    </source>
</evidence>
<dbReference type="PANTHER" id="PTHR43646">
    <property type="entry name" value="GLYCOSYLTRANSFERASE"/>
    <property type="match status" value="1"/>
</dbReference>
<accession>A0ABT3MK56</accession>
<keyword evidence="3" id="KW-0328">Glycosyltransferase</keyword>
<evidence type="ECO:0000313" key="6">
    <source>
        <dbReference type="EMBL" id="MCW7527262.1"/>
    </source>
</evidence>
<dbReference type="RefSeq" id="WP_265352228.1">
    <property type="nucleotide sequence ID" value="NZ_JAMQPM010000005.1"/>
</dbReference>
<comment type="subcellular location">
    <subcellularLocation>
        <location evidence="1">Cell membrane</location>
    </subcellularLocation>
</comment>
<dbReference type="SUPFAM" id="SSF53448">
    <property type="entry name" value="Nucleotide-diphospho-sugar transferases"/>
    <property type="match status" value="1"/>
</dbReference>
<gene>
    <name evidence="6" type="ORF">ND861_12945</name>
</gene>
<keyword evidence="4" id="KW-0808">Transferase</keyword>
<evidence type="ECO:0000256" key="1">
    <source>
        <dbReference type="ARBA" id="ARBA00004236"/>
    </source>
</evidence>
<evidence type="ECO:0000313" key="7">
    <source>
        <dbReference type="Proteomes" id="UP001208912"/>
    </source>
</evidence>
<keyword evidence="2" id="KW-1003">Cell membrane</keyword>
<dbReference type="EMBL" id="JAMQPM010000005">
    <property type="protein sequence ID" value="MCW7527262.1"/>
    <property type="molecule type" value="Genomic_DNA"/>
</dbReference>
<evidence type="ECO:0000256" key="5">
    <source>
        <dbReference type="ARBA" id="ARBA00023136"/>
    </source>
</evidence>
<reference evidence="6 7" key="1">
    <citation type="submission" date="2022-06" db="EMBL/GenBank/DDBJ databases">
        <title>Leptospira isolates from biofilms formed at urban environments.</title>
        <authorList>
            <person name="Ribeiro P.S."/>
            <person name="Sousa T."/>
            <person name="Carvalho N."/>
            <person name="Aburjaile F."/>
            <person name="Neves F."/>
            <person name="Oliveira D."/>
            <person name="Blanco L."/>
            <person name="Lima J."/>
            <person name="Costa F."/>
            <person name="Brenig B."/>
            <person name="Soares S."/>
            <person name="Ramos R."/>
            <person name="Goes-Neto A."/>
            <person name="Matiuzzi M."/>
            <person name="Azevedo V."/>
            <person name="Ristow P."/>
        </authorList>
    </citation>
    <scope>NUCLEOTIDE SEQUENCE [LARGE SCALE GENOMIC DNA]</scope>
    <source>
        <strain evidence="6 7">VSF19</strain>
    </source>
</reference>
<keyword evidence="7" id="KW-1185">Reference proteome</keyword>
<evidence type="ECO:0008006" key="8">
    <source>
        <dbReference type="Google" id="ProtNLM"/>
    </source>
</evidence>
<dbReference type="Proteomes" id="UP001208912">
    <property type="component" value="Unassembled WGS sequence"/>
</dbReference>
<organism evidence="6 7">
    <name type="scientific">Leptospira soteropolitanensis</name>
    <dbReference type="NCBI Taxonomy" id="2950025"/>
    <lineage>
        <taxon>Bacteria</taxon>
        <taxon>Pseudomonadati</taxon>
        <taxon>Spirochaetota</taxon>
        <taxon>Spirochaetia</taxon>
        <taxon>Leptospirales</taxon>
        <taxon>Leptospiraceae</taxon>
        <taxon>Leptospira</taxon>
    </lineage>
</organism>
<proteinExistence type="predicted"/>
<protein>
    <recommendedName>
        <fullName evidence="8">Glycosyltransferase</fullName>
    </recommendedName>
</protein>
<name>A0ABT3MK56_9LEPT</name>
<comment type="caution">
    <text evidence="6">The sequence shown here is derived from an EMBL/GenBank/DDBJ whole genome shotgun (WGS) entry which is preliminary data.</text>
</comment>
<dbReference type="InterPro" id="IPR029044">
    <property type="entry name" value="Nucleotide-diphossugar_trans"/>
</dbReference>
<keyword evidence="5" id="KW-0472">Membrane</keyword>
<evidence type="ECO:0000256" key="4">
    <source>
        <dbReference type="ARBA" id="ARBA00022679"/>
    </source>
</evidence>